<accession>A0ACC2W916</accession>
<reference evidence="1" key="1">
    <citation type="submission" date="2023-04" db="EMBL/GenBank/DDBJ databases">
        <title>Draft Genome sequencing of Naganishia species isolated from polar environments using Oxford Nanopore Technology.</title>
        <authorList>
            <person name="Leo P."/>
            <person name="Venkateswaran K."/>
        </authorList>
    </citation>
    <scope>NUCLEOTIDE SEQUENCE</scope>
    <source>
        <strain evidence="1">MNA-CCFEE 5423</strain>
    </source>
</reference>
<name>A0ACC2W916_9TREE</name>
<evidence type="ECO:0000313" key="2">
    <source>
        <dbReference type="Proteomes" id="UP001227268"/>
    </source>
</evidence>
<organism evidence="1 2">
    <name type="scientific">Naganishia friedmannii</name>
    <dbReference type="NCBI Taxonomy" id="89922"/>
    <lineage>
        <taxon>Eukaryota</taxon>
        <taxon>Fungi</taxon>
        <taxon>Dikarya</taxon>
        <taxon>Basidiomycota</taxon>
        <taxon>Agaricomycotina</taxon>
        <taxon>Tremellomycetes</taxon>
        <taxon>Filobasidiales</taxon>
        <taxon>Filobasidiaceae</taxon>
        <taxon>Naganishia</taxon>
    </lineage>
</organism>
<proteinExistence type="predicted"/>
<evidence type="ECO:0000313" key="1">
    <source>
        <dbReference type="EMBL" id="KAJ9107595.1"/>
    </source>
</evidence>
<keyword evidence="2" id="KW-1185">Reference proteome</keyword>
<protein>
    <submittedName>
        <fullName evidence="1">Uncharacterized protein</fullName>
    </submittedName>
</protein>
<dbReference type="EMBL" id="JASBWT010000002">
    <property type="protein sequence ID" value="KAJ9107595.1"/>
    <property type="molecule type" value="Genomic_DNA"/>
</dbReference>
<dbReference type="Proteomes" id="UP001227268">
    <property type="component" value="Unassembled WGS sequence"/>
</dbReference>
<comment type="caution">
    <text evidence="1">The sequence shown here is derived from an EMBL/GenBank/DDBJ whole genome shotgun (WGS) entry which is preliminary data.</text>
</comment>
<gene>
    <name evidence="1" type="ORF">QFC21_001054</name>
</gene>
<sequence length="523" mass="58610">MPSITGSGYQLGDDPSTPRTDATVPFRDIIPRPDHPRIKGIEHHDAHTWCTSRREVPEPAWLINRLEIANIERPYKGFSADGKPDASVWVYGEDEGAPVEAAVAAAEKFLDGVSDEDRKAAVKGDVETDDEFRAWSNPELYVNPGGIRLDETDEKTQMLIHDLLRASLSPAGYHKANGCTLTNAFLGQLINGQSVLNEHSYNFRLFGTPSLTAPWGFSFFGHHLCLQIVFVGKRMVIGPTFMGAEPDRIDKGPHAGSRLFSQEEVRGLNLMRSLSEENQARAQLNEDMVKGLAEDRWNPFDERHLGGAHQDNRTVPYEGCPVSAMTNEQKEEIWSLVENFNIYLPDGPLEAHMKRVRQYEGQTYFAWIGKYGLGDPYYFRIHSPDVFCEFDFHCGIFLTNTSPAKCHIHTINRLPNVGDYGKALIRQYHAEQAKAEKHTSFSTDDAKLQKTLGTRRACVSQVEYTVRILSSVLRSPAFNEELNEAEKTPAVTAGTQLHTAFKDRLTGPMRTYSLLQLVGCVAI</sequence>